<dbReference type="InterPro" id="IPR010332">
    <property type="entry name" value="ATPase_terminase-su_N"/>
</dbReference>
<dbReference type="Pfam" id="PF06056">
    <property type="entry name" value="Terminase_5"/>
    <property type="match status" value="1"/>
</dbReference>
<comment type="caution">
    <text evidence="2">The sequence shown here is derived from an EMBL/GenBank/DDBJ whole genome shotgun (WGS) entry which is preliminary data.</text>
</comment>
<feature type="domain" description="Terminase ATPase subunit N-terminal" evidence="1">
    <location>
        <begin position="11"/>
        <end position="47"/>
    </location>
</feature>
<protein>
    <submittedName>
        <fullName evidence="2">RNA polymerase subunit sigma-70</fullName>
    </submittedName>
</protein>
<dbReference type="EMBL" id="NUDP01000050">
    <property type="protein sequence ID" value="PEM68577.1"/>
    <property type="molecule type" value="Genomic_DNA"/>
</dbReference>
<dbReference type="AlphaFoldDB" id="A0A2A8C438"/>
<gene>
    <name evidence="2" type="ORF">CN613_14230</name>
</gene>
<dbReference type="InterPro" id="IPR009057">
    <property type="entry name" value="Homeodomain-like_sf"/>
</dbReference>
<dbReference type="Pfam" id="PF05119">
    <property type="entry name" value="Terminase_4"/>
    <property type="match status" value="1"/>
</dbReference>
<proteinExistence type="predicted"/>
<evidence type="ECO:0000313" key="3">
    <source>
        <dbReference type="Proteomes" id="UP000219775"/>
    </source>
</evidence>
<name>A0A2A8C438_9BACI</name>
<sequence length="173" mass="19993">MNNNATPQEAAHSDYLSGMKYKDIAEKYSVSMNTVKSWKKRYNWQREAAHKTQKVAPRKKRVHTKLKPKINQLKETIKQDLMNQLQENGTFGAHYVDLVSDYMALWDIKNNLILDIEERGVVVEWSNGRQQGKKKNESIGELNKTNAQMLKLLAELGLKATEVDKDEDDEEDV</sequence>
<dbReference type="InterPro" id="IPR006448">
    <property type="entry name" value="Phage_term_ssu_P27"/>
</dbReference>
<organism evidence="2 3">
    <name type="scientific">Bacillus pseudomycoides</name>
    <dbReference type="NCBI Taxonomy" id="64104"/>
    <lineage>
        <taxon>Bacteria</taxon>
        <taxon>Bacillati</taxon>
        <taxon>Bacillota</taxon>
        <taxon>Bacilli</taxon>
        <taxon>Bacillales</taxon>
        <taxon>Bacillaceae</taxon>
        <taxon>Bacillus</taxon>
        <taxon>Bacillus cereus group</taxon>
    </lineage>
</organism>
<dbReference type="SUPFAM" id="SSF46689">
    <property type="entry name" value="Homeodomain-like"/>
    <property type="match status" value="1"/>
</dbReference>
<evidence type="ECO:0000313" key="2">
    <source>
        <dbReference type="EMBL" id="PEM68577.1"/>
    </source>
</evidence>
<dbReference type="Gene3D" id="1.10.10.60">
    <property type="entry name" value="Homeodomain-like"/>
    <property type="match status" value="1"/>
</dbReference>
<evidence type="ECO:0000259" key="1">
    <source>
        <dbReference type="Pfam" id="PF06056"/>
    </source>
</evidence>
<reference evidence="2 3" key="1">
    <citation type="submission" date="2017-09" db="EMBL/GenBank/DDBJ databases">
        <title>Large-scale bioinformatics analysis of Bacillus genomes uncovers conserved roles of natural products in bacterial physiology.</title>
        <authorList>
            <consortium name="Agbiome Team Llc"/>
            <person name="Bleich R.M."/>
            <person name="Grubbs K.J."/>
            <person name="Santa Maria K.C."/>
            <person name="Allen S.E."/>
            <person name="Farag S."/>
            <person name="Shank E.A."/>
            <person name="Bowers A."/>
        </authorList>
    </citation>
    <scope>NUCLEOTIDE SEQUENCE [LARGE SCALE GENOMIC DNA]</scope>
    <source>
        <strain evidence="2 3">AFS009893</strain>
    </source>
</reference>
<dbReference type="Proteomes" id="UP000219775">
    <property type="component" value="Unassembled WGS sequence"/>
</dbReference>
<accession>A0A2A8C438</accession>
<dbReference type="RefSeq" id="WP_097847849.1">
    <property type="nucleotide sequence ID" value="NZ_NUBH01000003.1"/>
</dbReference>